<evidence type="ECO:0000313" key="4">
    <source>
        <dbReference type="EMBL" id="KAK3261450.1"/>
    </source>
</evidence>
<dbReference type="AlphaFoldDB" id="A0AAE0FL05"/>
<accession>A0AAE0FL05</accession>
<proteinExistence type="predicted"/>
<feature type="domain" description="C3H1-type" evidence="3">
    <location>
        <begin position="161"/>
        <end position="189"/>
    </location>
</feature>
<evidence type="ECO:0000259" key="3">
    <source>
        <dbReference type="PROSITE" id="PS50103"/>
    </source>
</evidence>
<feature type="compositionally biased region" description="Basic and acidic residues" evidence="2">
    <location>
        <begin position="142"/>
        <end position="164"/>
    </location>
</feature>
<evidence type="ECO:0000256" key="2">
    <source>
        <dbReference type="SAM" id="MobiDB-lite"/>
    </source>
</evidence>
<dbReference type="EMBL" id="LGRX02016887">
    <property type="protein sequence ID" value="KAK3261450.1"/>
    <property type="molecule type" value="Genomic_DNA"/>
</dbReference>
<gene>
    <name evidence="4" type="ORF">CYMTET_29642</name>
</gene>
<dbReference type="Proteomes" id="UP001190700">
    <property type="component" value="Unassembled WGS sequence"/>
</dbReference>
<keyword evidence="5" id="KW-1185">Reference proteome</keyword>
<evidence type="ECO:0000313" key="5">
    <source>
        <dbReference type="Proteomes" id="UP001190700"/>
    </source>
</evidence>
<feature type="region of interest" description="Disordered" evidence="2">
    <location>
        <begin position="100"/>
        <end position="164"/>
    </location>
</feature>
<keyword evidence="1" id="KW-0479">Metal-binding</keyword>
<name>A0AAE0FL05_9CHLO</name>
<reference evidence="4 5" key="1">
    <citation type="journal article" date="2015" name="Genome Biol. Evol.">
        <title>Comparative Genomics of a Bacterivorous Green Alga Reveals Evolutionary Causalities and Consequences of Phago-Mixotrophic Mode of Nutrition.</title>
        <authorList>
            <person name="Burns J.A."/>
            <person name="Paasch A."/>
            <person name="Narechania A."/>
            <person name="Kim E."/>
        </authorList>
    </citation>
    <scope>NUCLEOTIDE SEQUENCE [LARGE SCALE GENOMIC DNA]</scope>
    <source>
        <strain evidence="4 5">PLY_AMNH</strain>
    </source>
</reference>
<keyword evidence="1" id="KW-0862">Zinc</keyword>
<comment type="caution">
    <text evidence="4">The sequence shown here is derived from an EMBL/GenBank/DDBJ whole genome shotgun (WGS) entry which is preliminary data.</text>
</comment>
<sequence>MRCSGAAAAAAVDRCVRWVKEAKLRSTVEMLEYSLSGGEFTAAVRDEQGVVTEPATLTPPTRRGPNFCAVLAEAVDQCVKALVGELDFKIPEVLQRSASANCRSDRRAREETDENADEEEEAPEEEIFADADEDVIGPKQGLMEEKNRDTGHRNEPGAEKGKKDGICDFLQKKEGCKKGRDCNFMHVYRRCKSPEHGQGN</sequence>
<feature type="compositionally biased region" description="Acidic residues" evidence="2">
    <location>
        <begin position="111"/>
        <end position="135"/>
    </location>
</feature>
<dbReference type="PROSITE" id="PS50103">
    <property type="entry name" value="ZF_C3H1"/>
    <property type="match status" value="1"/>
</dbReference>
<evidence type="ECO:0000256" key="1">
    <source>
        <dbReference type="PROSITE-ProRule" id="PRU00723"/>
    </source>
</evidence>
<dbReference type="GO" id="GO:0008270">
    <property type="term" value="F:zinc ion binding"/>
    <property type="evidence" value="ECO:0007669"/>
    <property type="project" value="UniProtKB-KW"/>
</dbReference>
<keyword evidence="1" id="KW-0863">Zinc-finger</keyword>
<protein>
    <recommendedName>
        <fullName evidence="3">C3H1-type domain-containing protein</fullName>
    </recommendedName>
</protein>
<dbReference type="InterPro" id="IPR000571">
    <property type="entry name" value="Znf_CCCH"/>
</dbReference>
<feature type="zinc finger region" description="C3H1-type" evidence="1">
    <location>
        <begin position="161"/>
        <end position="189"/>
    </location>
</feature>
<organism evidence="4 5">
    <name type="scientific">Cymbomonas tetramitiformis</name>
    <dbReference type="NCBI Taxonomy" id="36881"/>
    <lineage>
        <taxon>Eukaryota</taxon>
        <taxon>Viridiplantae</taxon>
        <taxon>Chlorophyta</taxon>
        <taxon>Pyramimonadophyceae</taxon>
        <taxon>Pyramimonadales</taxon>
        <taxon>Pyramimonadaceae</taxon>
        <taxon>Cymbomonas</taxon>
    </lineage>
</organism>